<feature type="chain" id="PRO_5042172444" evidence="1">
    <location>
        <begin position="22"/>
        <end position="339"/>
    </location>
</feature>
<organism evidence="2 3">
    <name type="scientific">Potamilus streckersoni</name>
    <dbReference type="NCBI Taxonomy" id="2493646"/>
    <lineage>
        <taxon>Eukaryota</taxon>
        <taxon>Metazoa</taxon>
        <taxon>Spiralia</taxon>
        <taxon>Lophotrochozoa</taxon>
        <taxon>Mollusca</taxon>
        <taxon>Bivalvia</taxon>
        <taxon>Autobranchia</taxon>
        <taxon>Heteroconchia</taxon>
        <taxon>Palaeoheterodonta</taxon>
        <taxon>Unionida</taxon>
        <taxon>Unionoidea</taxon>
        <taxon>Unionidae</taxon>
        <taxon>Ambleminae</taxon>
        <taxon>Lampsilini</taxon>
        <taxon>Potamilus</taxon>
    </lineage>
</organism>
<reference evidence="2" key="2">
    <citation type="journal article" date="2021" name="Genome Biol. Evol.">
        <title>Developing a high-quality reference genome for a parasitic bivalve with doubly uniparental inheritance (Bivalvia: Unionida).</title>
        <authorList>
            <person name="Smith C.H."/>
        </authorList>
    </citation>
    <scope>NUCLEOTIDE SEQUENCE</scope>
    <source>
        <strain evidence="2">CHS0354</strain>
        <tissue evidence="2">Mantle</tissue>
    </source>
</reference>
<evidence type="ECO:0000313" key="2">
    <source>
        <dbReference type="EMBL" id="KAK3599941.1"/>
    </source>
</evidence>
<keyword evidence="3" id="KW-1185">Reference proteome</keyword>
<evidence type="ECO:0000313" key="3">
    <source>
        <dbReference type="Proteomes" id="UP001195483"/>
    </source>
</evidence>
<name>A0AAE0W3B2_9BIVA</name>
<keyword evidence="1" id="KW-0732">Signal</keyword>
<dbReference type="EMBL" id="JAEAOA010000768">
    <property type="protein sequence ID" value="KAK3599941.1"/>
    <property type="molecule type" value="Genomic_DNA"/>
</dbReference>
<feature type="signal peptide" evidence="1">
    <location>
        <begin position="1"/>
        <end position="21"/>
    </location>
</feature>
<reference evidence="2" key="1">
    <citation type="journal article" date="2021" name="Genome Biol. Evol.">
        <title>A High-Quality Reference Genome for a Parasitic Bivalve with Doubly Uniparental Inheritance (Bivalvia: Unionida).</title>
        <authorList>
            <person name="Smith C.H."/>
        </authorList>
    </citation>
    <scope>NUCLEOTIDE SEQUENCE</scope>
    <source>
        <strain evidence="2">CHS0354</strain>
    </source>
</reference>
<dbReference type="AlphaFoldDB" id="A0AAE0W3B2"/>
<comment type="caution">
    <text evidence="2">The sequence shown here is derived from an EMBL/GenBank/DDBJ whole genome shotgun (WGS) entry which is preliminary data.</text>
</comment>
<evidence type="ECO:0000256" key="1">
    <source>
        <dbReference type="SAM" id="SignalP"/>
    </source>
</evidence>
<dbReference type="Gene3D" id="2.60.40.10">
    <property type="entry name" value="Immunoglobulins"/>
    <property type="match status" value="1"/>
</dbReference>
<gene>
    <name evidence="2" type="ORF">CHS0354_012585</name>
</gene>
<dbReference type="InterPro" id="IPR013783">
    <property type="entry name" value="Ig-like_fold"/>
</dbReference>
<sequence length="339" mass="39132">MSLHNLWNIFICLLISSGLEGRKRFGDDIDVMDTRAGQKFILRTWSLIGANLSVSLKVGKITRLKEFFIGDENRSTSVQYGSLVVKYNFTSKEVSLMLKDISRRDEGLYKLEENVNRTKPGSSIDFERKDDTWSFQLNVIEPDEVDRGNVGDDIILEFEKSSEISTLYHYEQIVAHLVEYDCAVWTNTQFYGRLSCTNDNSNKKNRIVIQNVTQRDVGLYKVVHDTKESRRRFLEIKDRPIFACIGENVRIGWFYKELGQGLTLRVLHPNKEVIMIKHPNNSLQIKNNFQQRVSDFGNMSNYVSFTLLNVKSSDSGFYTIETLHGNIMSGQKQLIVQEI</sequence>
<reference evidence="2" key="3">
    <citation type="submission" date="2023-05" db="EMBL/GenBank/DDBJ databases">
        <authorList>
            <person name="Smith C.H."/>
        </authorList>
    </citation>
    <scope>NUCLEOTIDE SEQUENCE</scope>
    <source>
        <strain evidence="2">CHS0354</strain>
        <tissue evidence="2">Mantle</tissue>
    </source>
</reference>
<accession>A0AAE0W3B2</accession>
<dbReference type="InterPro" id="IPR036179">
    <property type="entry name" value="Ig-like_dom_sf"/>
</dbReference>
<dbReference type="SUPFAM" id="SSF48726">
    <property type="entry name" value="Immunoglobulin"/>
    <property type="match status" value="1"/>
</dbReference>
<protein>
    <submittedName>
        <fullName evidence="2">Uncharacterized protein</fullName>
    </submittedName>
</protein>
<dbReference type="Proteomes" id="UP001195483">
    <property type="component" value="Unassembled WGS sequence"/>
</dbReference>
<proteinExistence type="predicted"/>